<sequence length="102" mass="11213">MSIDRKQVEKEFRDAAGQGTPLASRVDGKRVDGAWIKDDYDEKQRAQMLEVESEGPAKGLIQTDLVPDLGGDADADEIEDDEDALGGTVDTNRPRGRRDDQP</sequence>
<accession>A0A418WRT3</accession>
<dbReference type="EMBL" id="QYUM01000002">
    <property type="protein sequence ID" value="RJF93968.1"/>
    <property type="molecule type" value="Genomic_DNA"/>
</dbReference>
<dbReference type="Proteomes" id="UP000286100">
    <property type="component" value="Unassembled WGS sequence"/>
</dbReference>
<dbReference type="AlphaFoldDB" id="A0A418WRT3"/>
<keyword evidence="3" id="KW-1185">Reference proteome</keyword>
<feature type="region of interest" description="Disordered" evidence="1">
    <location>
        <begin position="51"/>
        <end position="102"/>
    </location>
</feature>
<dbReference type="RefSeq" id="WP_119760545.1">
    <property type="nucleotide sequence ID" value="NZ_QYUM01000002.1"/>
</dbReference>
<evidence type="ECO:0000313" key="3">
    <source>
        <dbReference type="Proteomes" id="UP000286100"/>
    </source>
</evidence>
<organism evidence="2 3">
    <name type="scientific">Sphingomonas cavernae</name>
    <dbReference type="NCBI Taxonomy" id="2320861"/>
    <lineage>
        <taxon>Bacteria</taxon>
        <taxon>Pseudomonadati</taxon>
        <taxon>Pseudomonadota</taxon>
        <taxon>Alphaproteobacteria</taxon>
        <taxon>Sphingomonadales</taxon>
        <taxon>Sphingomonadaceae</taxon>
        <taxon>Sphingomonas</taxon>
    </lineage>
</organism>
<proteinExistence type="predicted"/>
<gene>
    <name evidence="2" type="ORF">D3876_06770</name>
</gene>
<feature type="compositionally biased region" description="Acidic residues" evidence="1">
    <location>
        <begin position="71"/>
        <end position="84"/>
    </location>
</feature>
<protein>
    <submittedName>
        <fullName evidence="2">Uncharacterized protein</fullName>
    </submittedName>
</protein>
<feature type="compositionally biased region" description="Basic and acidic residues" evidence="1">
    <location>
        <begin position="1"/>
        <end position="14"/>
    </location>
</feature>
<name>A0A418WRT3_9SPHN</name>
<evidence type="ECO:0000313" key="2">
    <source>
        <dbReference type="EMBL" id="RJF93968.1"/>
    </source>
</evidence>
<evidence type="ECO:0000256" key="1">
    <source>
        <dbReference type="SAM" id="MobiDB-lite"/>
    </source>
</evidence>
<feature type="region of interest" description="Disordered" evidence="1">
    <location>
        <begin position="1"/>
        <end position="25"/>
    </location>
</feature>
<comment type="caution">
    <text evidence="2">The sequence shown here is derived from an EMBL/GenBank/DDBJ whole genome shotgun (WGS) entry which is preliminary data.</text>
</comment>
<reference evidence="2 3" key="1">
    <citation type="submission" date="2018-09" db="EMBL/GenBank/DDBJ databases">
        <authorList>
            <person name="Zhu H."/>
        </authorList>
    </citation>
    <scope>NUCLEOTIDE SEQUENCE [LARGE SCALE GENOMIC DNA]</scope>
    <source>
        <strain evidence="2 3">K2R01-6</strain>
    </source>
</reference>